<evidence type="ECO:0000256" key="2">
    <source>
        <dbReference type="ARBA" id="ARBA00022536"/>
    </source>
</evidence>
<comment type="subcellular location">
    <subcellularLocation>
        <location evidence="1">Membrane</location>
        <topology evidence="1">Single-pass type I membrane protein</topology>
    </subcellularLocation>
</comment>
<dbReference type="Gene3D" id="2.120.10.30">
    <property type="entry name" value="TolB, C-terminal domain"/>
    <property type="match status" value="1"/>
</dbReference>
<evidence type="ECO:0000256" key="7">
    <source>
        <dbReference type="ARBA" id="ARBA00023136"/>
    </source>
</evidence>
<accession>A0A493T620</accession>
<dbReference type="GO" id="GO:0016324">
    <property type="term" value="C:apical plasma membrane"/>
    <property type="evidence" value="ECO:0007669"/>
    <property type="project" value="TreeGrafter"/>
</dbReference>
<dbReference type="PANTHER" id="PTHR22722:SF14">
    <property type="entry name" value="MEGALIN, ISOFORM A"/>
    <property type="match status" value="1"/>
</dbReference>
<dbReference type="SMART" id="SM00135">
    <property type="entry name" value="LY"/>
    <property type="match status" value="5"/>
</dbReference>
<keyword evidence="2 10" id="KW-0245">EGF-like domain</keyword>
<sequence>MKTDNMCKAEGSEHQILYIADDNKIRSMYPFNPNSAYEPAFQGDENVRIDAMDIYVKGNKIYWTNWHTGRISYCELPASSAASTASNRNRRQIDGGVTHLNISGLKMPRGIAIDWVAGNIYWTDSGRDVIEVAQMKGENRKTLISGMIDEPHAIVVDPLRGTMYWSDWGNHPKIETAAMDGTLRETLVQDNIQWPTGLAVDYHNERLYWADAKLSVIGSIRLNGTDPVVAIDNKKGLSHPFSIDIFEDYIYGVTYINNRIFKIHKFGHKSVTNLTSGLNHATDVVLYHQYKQPEVTNPCDRKKCEWLCLLSPSGPVCTCPNGKRLDNGTCVVIPSPTASAVVPTTDTCDLVCLNGGSCFLNARKQAKCRCQPRYNGEKCQINQCWDYCQNGGMCAASPSGEGCCGGRAGPGWTGQRSGALTALFSGMPTCRCPTGFTGPRCNQQVCTDYCLNNGSCTVNQGNQPNCRCLPSFIGDRCQYRECCSRGRLGTGLRGGGVLCGCPDGKIAPSCLTCDDYCMCPVGMTGTRCEDFIVSEQQSNRTYSTPCPGRLSPRVGVGTRSLYPPPSLGGAPEPHSPGGDGLPHTLTSTCTNSLVLQERPPSSSPSCCC</sequence>
<keyword evidence="5" id="KW-0677">Repeat</keyword>
<organism evidence="14 15">
    <name type="scientific">Anas platyrhynchos platyrhynchos</name>
    <name type="common">Northern mallard</name>
    <dbReference type="NCBI Taxonomy" id="8840"/>
    <lineage>
        <taxon>Eukaryota</taxon>
        <taxon>Metazoa</taxon>
        <taxon>Chordata</taxon>
        <taxon>Craniata</taxon>
        <taxon>Vertebrata</taxon>
        <taxon>Euteleostomi</taxon>
        <taxon>Archelosauria</taxon>
        <taxon>Archosauria</taxon>
        <taxon>Dinosauria</taxon>
        <taxon>Saurischia</taxon>
        <taxon>Theropoda</taxon>
        <taxon>Coelurosauria</taxon>
        <taxon>Aves</taxon>
        <taxon>Neognathae</taxon>
        <taxon>Galloanserae</taxon>
        <taxon>Anseriformes</taxon>
        <taxon>Anatidae</taxon>
        <taxon>Anatinae</taxon>
        <taxon>Anas</taxon>
    </lineage>
</organism>
<evidence type="ECO:0000256" key="8">
    <source>
        <dbReference type="ARBA" id="ARBA00023157"/>
    </source>
</evidence>
<dbReference type="InterPro" id="IPR000033">
    <property type="entry name" value="LDLR_classB_rpt"/>
</dbReference>
<dbReference type="FunFam" id="2.120.10.30:FF:000020">
    <property type="entry name" value="Prolow-density lipoprotein receptor-related protein 1"/>
    <property type="match status" value="1"/>
</dbReference>
<proteinExistence type="predicted"/>
<protein>
    <recommendedName>
        <fullName evidence="13">EGF-like domain-containing protein</fullName>
    </recommendedName>
</protein>
<evidence type="ECO:0000313" key="14">
    <source>
        <dbReference type="Ensembl" id="ENSAPLP00000021296.1"/>
    </source>
</evidence>
<dbReference type="GO" id="GO:0006898">
    <property type="term" value="P:receptor-mediated endocytosis"/>
    <property type="evidence" value="ECO:0007669"/>
    <property type="project" value="TreeGrafter"/>
</dbReference>
<evidence type="ECO:0000256" key="5">
    <source>
        <dbReference type="ARBA" id="ARBA00022737"/>
    </source>
</evidence>
<dbReference type="GO" id="GO:0043235">
    <property type="term" value="C:receptor complex"/>
    <property type="evidence" value="ECO:0007669"/>
    <property type="project" value="TreeGrafter"/>
</dbReference>
<dbReference type="InterPro" id="IPR051221">
    <property type="entry name" value="LDLR-related"/>
</dbReference>
<feature type="repeat" description="LDL-receptor class B" evidence="11">
    <location>
        <begin position="118"/>
        <end position="160"/>
    </location>
</feature>
<dbReference type="SUPFAM" id="SSF63825">
    <property type="entry name" value="YWTD domain"/>
    <property type="match status" value="1"/>
</dbReference>
<dbReference type="SMART" id="SM00181">
    <property type="entry name" value="EGF"/>
    <property type="match status" value="4"/>
</dbReference>
<keyword evidence="15" id="KW-1185">Reference proteome</keyword>
<feature type="disulfide bond" evidence="10">
    <location>
        <begin position="348"/>
        <end position="358"/>
    </location>
</feature>
<evidence type="ECO:0000313" key="15">
    <source>
        <dbReference type="Proteomes" id="UP000016666"/>
    </source>
</evidence>
<reference evidence="14" key="2">
    <citation type="submission" date="2025-08" db="UniProtKB">
        <authorList>
            <consortium name="Ensembl"/>
        </authorList>
    </citation>
    <scope>IDENTIFICATION</scope>
</reference>
<keyword evidence="9" id="KW-0325">Glycoprotein</keyword>
<feature type="region of interest" description="Disordered" evidence="12">
    <location>
        <begin position="557"/>
        <end position="582"/>
    </location>
</feature>
<evidence type="ECO:0000256" key="4">
    <source>
        <dbReference type="ARBA" id="ARBA00022729"/>
    </source>
</evidence>
<evidence type="ECO:0000256" key="10">
    <source>
        <dbReference type="PROSITE-ProRule" id="PRU00076"/>
    </source>
</evidence>
<dbReference type="Pfam" id="PF00058">
    <property type="entry name" value="Ldl_recept_b"/>
    <property type="match status" value="3"/>
</dbReference>
<dbReference type="GO" id="GO:0042562">
    <property type="term" value="F:hormone binding"/>
    <property type="evidence" value="ECO:0007669"/>
    <property type="project" value="TreeGrafter"/>
</dbReference>
<reference evidence="15" key="1">
    <citation type="submission" date="2017-10" db="EMBL/GenBank/DDBJ databases">
        <title>A new Pekin duck reference genome.</title>
        <authorList>
            <person name="Hou Z.-C."/>
            <person name="Zhou Z.-K."/>
            <person name="Zhu F."/>
            <person name="Hou S.-S."/>
        </authorList>
    </citation>
    <scope>NUCLEOTIDE SEQUENCE [LARGE SCALE GENOMIC DNA]</scope>
</reference>
<keyword evidence="4" id="KW-0732">Signal</keyword>
<feature type="domain" description="EGF-like" evidence="13">
    <location>
        <begin position="442"/>
        <end position="478"/>
    </location>
</feature>
<feature type="domain" description="EGF-like" evidence="13">
    <location>
        <begin position="344"/>
        <end position="380"/>
    </location>
</feature>
<dbReference type="Gene3D" id="2.10.25.10">
    <property type="entry name" value="Laminin"/>
    <property type="match status" value="3"/>
</dbReference>
<dbReference type="InterPro" id="IPR011042">
    <property type="entry name" value="6-blade_b-propeller_TolB-like"/>
</dbReference>
<dbReference type="PANTHER" id="PTHR22722">
    <property type="entry name" value="LOW-DENSITY LIPOPROTEIN RECEPTOR-RELATED PROTEIN 2-RELATED"/>
    <property type="match status" value="1"/>
</dbReference>
<feature type="disulfide bond" evidence="10">
    <location>
        <begin position="446"/>
        <end position="456"/>
    </location>
</feature>
<comment type="caution">
    <text evidence="10">Lacks conserved residue(s) required for the propagation of feature annotation.</text>
</comment>
<dbReference type="FunFam" id="2.10.25.10:FF:000458">
    <property type="entry name" value="prolow-density lipoprotein receptor-related protein 1"/>
    <property type="match status" value="1"/>
</dbReference>
<evidence type="ECO:0000256" key="1">
    <source>
        <dbReference type="ARBA" id="ARBA00004479"/>
    </source>
</evidence>
<evidence type="ECO:0000256" key="12">
    <source>
        <dbReference type="SAM" id="MobiDB-lite"/>
    </source>
</evidence>
<evidence type="ECO:0000256" key="11">
    <source>
        <dbReference type="PROSITE-ProRule" id="PRU00461"/>
    </source>
</evidence>
<dbReference type="FunFam" id="2.10.25.10:FF:000088">
    <property type="entry name" value="Prolow-density lipoprotein receptor-related protein 1"/>
    <property type="match status" value="1"/>
</dbReference>
<feature type="disulfide bond" evidence="10">
    <location>
        <begin position="468"/>
        <end position="477"/>
    </location>
</feature>
<evidence type="ECO:0000256" key="9">
    <source>
        <dbReference type="ARBA" id="ARBA00023180"/>
    </source>
</evidence>
<dbReference type="Proteomes" id="UP000016666">
    <property type="component" value="Unassembled WGS sequence"/>
</dbReference>
<name>A0A493T620_ANAPP</name>
<reference evidence="14" key="3">
    <citation type="submission" date="2025-09" db="UniProtKB">
        <authorList>
            <consortium name="Ensembl"/>
        </authorList>
    </citation>
    <scope>IDENTIFICATION</scope>
</reference>
<dbReference type="GeneTree" id="ENSGT00940000166603"/>
<dbReference type="Ensembl" id="ENSAPLT00000029399.1">
    <property type="protein sequence ID" value="ENSAPLP00000021296.1"/>
    <property type="gene ID" value="ENSAPLG00000023380.1"/>
</dbReference>
<dbReference type="PROSITE" id="PS50026">
    <property type="entry name" value="EGF_3"/>
    <property type="match status" value="2"/>
</dbReference>
<evidence type="ECO:0000256" key="3">
    <source>
        <dbReference type="ARBA" id="ARBA00022692"/>
    </source>
</evidence>
<dbReference type="STRING" id="8840.ENSAPLP00000021296"/>
<feature type="repeat" description="LDL-receptor class B" evidence="11">
    <location>
        <begin position="161"/>
        <end position="204"/>
    </location>
</feature>
<keyword evidence="6" id="KW-1133">Transmembrane helix</keyword>
<dbReference type="SUPFAM" id="SSF57196">
    <property type="entry name" value="EGF/Laminin"/>
    <property type="match status" value="2"/>
</dbReference>
<dbReference type="PROSITE" id="PS00022">
    <property type="entry name" value="EGF_1"/>
    <property type="match status" value="2"/>
</dbReference>
<evidence type="ECO:0000256" key="6">
    <source>
        <dbReference type="ARBA" id="ARBA00022989"/>
    </source>
</evidence>
<feature type="repeat" description="LDL-receptor class B" evidence="11">
    <location>
        <begin position="205"/>
        <end position="249"/>
    </location>
</feature>
<keyword evidence="3" id="KW-0812">Transmembrane</keyword>
<dbReference type="OMA" id="YWTERIS"/>
<evidence type="ECO:0000259" key="13">
    <source>
        <dbReference type="PROSITE" id="PS50026"/>
    </source>
</evidence>
<feature type="disulfide bond" evidence="10">
    <location>
        <begin position="370"/>
        <end position="379"/>
    </location>
</feature>
<keyword evidence="8 10" id="KW-1015">Disulfide bond</keyword>
<keyword evidence="7" id="KW-0472">Membrane</keyword>
<dbReference type="AlphaFoldDB" id="A0A493T620"/>
<dbReference type="InterPro" id="IPR000742">
    <property type="entry name" value="EGF"/>
</dbReference>
<dbReference type="PROSITE" id="PS51120">
    <property type="entry name" value="LDLRB"/>
    <property type="match status" value="3"/>
</dbReference>